<dbReference type="InterPro" id="IPR020751">
    <property type="entry name" value="aa-tRNA-synth_I_codon-bd_sub2"/>
</dbReference>
<proteinExistence type="inferred from homology"/>
<dbReference type="InterPro" id="IPR000924">
    <property type="entry name" value="Glu/Gln-tRNA-synth"/>
</dbReference>
<dbReference type="InterPro" id="IPR014729">
    <property type="entry name" value="Rossmann-like_a/b/a_fold"/>
</dbReference>
<dbReference type="InterPro" id="IPR049940">
    <property type="entry name" value="GluQ/Sye"/>
</dbReference>
<dbReference type="InterPro" id="IPR020058">
    <property type="entry name" value="Glu/Gln-tRNA-synth_Ib_cat-dom"/>
</dbReference>
<gene>
    <name evidence="7 10" type="primary">gltX</name>
    <name evidence="10" type="ORF">Lac1_14590</name>
</gene>
<evidence type="ECO:0000259" key="8">
    <source>
        <dbReference type="Pfam" id="PF00749"/>
    </source>
</evidence>
<organism evidence="10 11">
    <name type="scientific">Claveliimonas bilis</name>
    <dbReference type="NCBI Taxonomy" id="3028070"/>
    <lineage>
        <taxon>Bacteria</taxon>
        <taxon>Bacillati</taxon>
        <taxon>Bacillota</taxon>
        <taxon>Clostridia</taxon>
        <taxon>Lachnospirales</taxon>
        <taxon>Lachnospiraceae</taxon>
        <taxon>Claveliimonas</taxon>
    </lineage>
</organism>
<keyword evidence="11" id="KW-1185">Reference proteome</keyword>
<dbReference type="InterPro" id="IPR001412">
    <property type="entry name" value="aa-tRNA-synth_I_CS"/>
</dbReference>
<keyword evidence="7" id="KW-0963">Cytoplasm</keyword>
<evidence type="ECO:0000256" key="7">
    <source>
        <dbReference type="HAMAP-Rule" id="MF_00022"/>
    </source>
</evidence>
<dbReference type="RefSeq" id="WP_230106399.1">
    <property type="nucleotide sequence ID" value="NZ_AP024845.1"/>
</dbReference>
<evidence type="ECO:0000256" key="1">
    <source>
        <dbReference type="ARBA" id="ARBA00007894"/>
    </source>
</evidence>
<feature type="binding site" evidence="7">
    <location>
        <position position="111"/>
    </location>
    <ligand>
        <name>Zn(2+)</name>
        <dbReference type="ChEBI" id="CHEBI:29105"/>
    </ligand>
</feature>
<comment type="similarity">
    <text evidence="1 7">Belongs to the class-I aminoacyl-tRNA synthetase family. Glutamate--tRNA ligase type 1 subfamily.</text>
</comment>
<dbReference type="Gene3D" id="3.40.50.620">
    <property type="entry name" value="HUPs"/>
    <property type="match status" value="1"/>
</dbReference>
<feature type="binding site" evidence="7">
    <location>
        <position position="140"/>
    </location>
    <ligand>
        <name>Zn(2+)</name>
        <dbReference type="ChEBI" id="CHEBI:29105"/>
    </ligand>
</feature>
<keyword evidence="7" id="KW-0479">Metal-binding</keyword>
<dbReference type="SUPFAM" id="SSF48163">
    <property type="entry name" value="An anticodon-binding domain of class I aminoacyl-tRNA synthetases"/>
    <property type="match status" value="1"/>
</dbReference>
<dbReference type="EC" id="6.1.1.17" evidence="7"/>
<keyword evidence="3 7" id="KW-0547">Nucleotide-binding</keyword>
<name>A0ABN6Z2E2_9FIRM</name>
<evidence type="ECO:0000256" key="4">
    <source>
        <dbReference type="ARBA" id="ARBA00022840"/>
    </source>
</evidence>
<evidence type="ECO:0000313" key="10">
    <source>
        <dbReference type="EMBL" id="BDZ77276.1"/>
    </source>
</evidence>
<comment type="cofactor">
    <cofactor evidence="7">
        <name>Zn(2+)</name>
        <dbReference type="ChEBI" id="CHEBI:29105"/>
    </cofactor>
    <text evidence="7">Binds 1 zinc ion per subunit.</text>
</comment>
<reference evidence="11" key="1">
    <citation type="journal article" date="2023" name="Int. J. Syst. Evol. Microbiol.">
        <title>Claveliimonas bilis gen. nov., sp. nov., deoxycholic acid-producing bacteria isolated from human faeces, and reclassification of Sellimonas monacensis Zenner et al. 2021 as Claveliimonas monacensis comb. nov.</title>
        <authorList>
            <person name="Hisatomi A."/>
            <person name="Kastawa N.W.E.P.G."/>
            <person name="Song I."/>
            <person name="Ohkuma M."/>
            <person name="Fukiya S."/>
            <person name="Sakamoto M."/>
        </authorList>
    </citation>
    <scope>NUCLEOTIDE SEQUENCE [LARGE SCALE GENOMIC DNA]</scope>
    <source>
        <strain evidence="11">12BBH14</strain>
    </source>
</reference>
<feature type="binding site" evidence="7">
    <location>
        <position position="138"/>
    </location>
    <ligand>
        <name>Zn(2+)</name>
        <dbReference type="ChEBI" id="CHEBI:29105"/>
    </ligand>
</feature>
<feature type="domain" description="Glutamyl/glutaminyl-tRNA synthetase class Ib catalytic" evidence="8">
    <location>
        <begin position="3"/>
        <end position="324"/>
    </location>
</feature>
<dbReference type="InterPro" id="IPR008925">
    <property type="entry name" value="aa_tRNA-synth_I_cd-bd_sf"/>
</dbReference>
<dbReference type="Gene3D" id="1.10.10.350">
    <property type="match status" value="1"/>
</dbReference>
<accession>A0ABN6Z2E2</accession>
<dbReference type="SUPFAM" id="SSF52374">
    <property type="entry name" value="Nucleotidylyl transferase"/>
    <property type="match status" value="1"/>
</dbReference>
<evidence type="ECO:0000256" key="3">
    <source>
        <dbReference type="ARBA" id="ARBA00022741"/>
    </source>
</evidence>
<keyword evidence="6 7" id="KW-0030">Aminoacyl-tRNA synthetase</keyword>
<comment type="catalytic activity">
    <reaction evidence="7">
        <text>tRNA(Glu) + L-glutamate + ATP = L-glutamyl-tRNA(Glu) + AMP + diphosphate</text>
        <dbReference type="Rhea" id="RHEA:23540"/>
        <dbReference type="Rhea" id="RHEA-COMP:9663"/>
        <dbReference type="Rhea" id="RHEA-COMP:9680"/>
        <dbReference type="ChEBI" id="CHEBI:29985"/>
        <dbReference type="ChEBI" id="CHEBI:30616"/>
        <dbReference type="ChEBI" id="CHEBI:33019"/>
        <dbReference type="ChEBI" id="CHEBI:78442"/>
        <dbReference type="ChEBI" id="CHEBI:78520"/>
        <dbReference type="ChEBI" id="CHEBI:456215"/>
        <dbReference type="EC" id="6.1.1.17"/>
    </reaction>
</comment>
<comment type="subunit">
    <text evidence="7">Monomer.</text>
</comment>
<dbReference type="PROSITE" id="PS00178">
    <property type="entry name" value="AA_TRNA_LIGASE_I"/>
    <property type="match status" value="1"/>
</dbReference>
<dbReference type="NCBIfam" id="TIGR00464">
    <property type="entry name" value="gltX_bact"/>
    <property type="match status" value="1"/>
</dbReference>
<dbReference type="GO" id="GO:0016874">
    <property type="term" value="F:ligase activity"/>
    <property type="evidence" value="ECO:0007669"/>
    <property type="project" value="UniProtKB-KW"/>
</dbReference>
<keyword evidence="5 7" id="KW-0648">Protein biosynthesis</keyword>
<protein>
    <recommendedName>
        <fullName evidence="7">Glutamate--tRNA ligase</fullName>
        <ecNumber evidence="7">6.1.1.17</ecNumber>
    </recommendedName>
    <alternativeName>
        <fullName evidence="7">Glutamyl-tRNA synthetase</fullName>
        <shortName evidence="7">GluRS</shortName>
    </alternativeName>
</protein>
<feature type="short sequence motif" description="'KMSKS' region" evidence="7">
    <location>
        <begin position="255"/>
        <end position="259"/>
    </location>
</feature>
<evidence type="ECO:0000313" key="11">
    <source>
        <dbReference type="Proteomes" id="UP001305815"/>
    </source>
</evidence>
<comment type="subcellular location">
    <subcellularLocation>
        <location evidence="7">Cytoplasm</location>
    </subcellularLocation>
</comment>
<keyword evidence="4 7" id="KW-0067">ATP-binding</keyword>
<keyword evidence="2 7" id="KW-0436">Ligase</keyword>
<dbReference type="HAMAP" id="MF_00022">
    <property type="entry name" value="Glu_tRNA_synth_type1"/>
    <property type="match status" value="1"/>
</dbReference>
<dbReference type="InterPro" id="IPR033910">
    <property type="entry name" value="GluRS_core"/>
</dbReference>
<evidence type="ECO:0000256" key="6">
    <source>
        <dbReference type="ARBA" id="ARBA00023146"/>
    </source>
</evidence>
<feature type="binding site" evidence="7">
    <location>
        <position position="109"/>
    </location>
    <ligand>
        <name>Zn(2+)</name>
        <dbReference type="ChEBI" id="CHEBI:29105"/>
    </ligand>
</feature>
<dbReference type="InterPro" id="IPR045462">
    <property type="entry name" value="aa-tRNA-synth_I_cd-bd"/>
</dbReference>
<dbReference type="Pfam" id="PF00749">
    <property type="entry name" value="tRNA-synt_1c"/>
    <property type="match status" value="1"/>
</dbReference>
<feature type="binding site" evidence="7">
    <location>
        <position position="258"/>
    </location>
    <ligand>
        <name>ATP</name>
        <dbReference type="ChEBI" id="CHEBI:30616"/>
    </ligand>
</feature>
<comment type="function">
    <text evidence="7">Catalyzes the attachment of glutamate to tRNA(Glu) in a two-step reaction: glutamate is first activated by ATP to form Glu-AMP and then transferred to the acceptor end of tRNA(Glu).</text>
</comment>
<dbReference type="Pfam" id="PF19269">
    <property type="entry name" value="Anticodon_2"/>
    <property type="match status" value="1"/>
</dbReference>
<keyword evidence="7" id="KW-0862">Zinc</keyword>
<dbReference type="InterPro" id="IPR004527">
    <property type="entry name" value="Glu-tRNA-ligase_bac/mito"/>
</dbReference>
<feature type="short sequence motif" description="'HIGH' region" evidence="7">
    <location>
        <begin position="10"/>
        <end position="20"/>
    </location>
</feature>
<dbReference type="EMBL" id="AP027742">
    <property type="protein sequence ID" value="BDZ77276.1"/>
    <property type="molecule type" value="Genomic_DNA"/>
</dbReference>
<evidence type="ECO:0000256" key="5">
    <source>
        <dbReference type="ARBA" id="ARBA00022917"/>
    </source>
</evidence>
<dbReference type="PANTHER" id="PTHR43311">
    <property type="entry name" value="GLUTAMATE--TRNA LIGASE"/>
    <property type="match status" value="1"/>
</dbReference>
<evidence type="ECO:0000259" key="9">
    <source>
        <dbReference type="Pfam" id="PF19269"/>
    </source>
</evidence>
<dbReference type="PANTHER" id="PTHR43311:SF2">
    <property type="entry name" value="GLUTAMATE--TRNA LIGASE, MITOCHONDRIAL-RELATED"/>
    <property type="match status" value="1"/>
</dbReference>
<dbReference type="PRINTS" id="PR00987">
    <property type="entry name" value="TRNASYNTHGLU"/>
</dbReference>
<dbReference type="Proteomes" id="UP001305815">
    <property type="component" value="Chromosome"/>
</dbReference>
<evidence type="ECO:0000256" key="2">
    <source>
        <dbReference type="ARBA" id="ARBA00022598"/>
    </source>
</evidence>
<sequence length="487" mass="55919">MSKVRTRFAPSPTGRMHVGNLRTALYAYLIAKHAGGSFMLRIEDTDQERFMEGALEIIYRTLEKTGLVHDEGPDKDGGVGPYVQSERNAAGIYMKYAKQLIEQGDAYYCFCDKERLESLRSKVSEDGNTEIVVYDKHCLHLSKEEIEANLKEGKPYVIRMNMPTEGTTTFHDEIYGDITVPNEELDDMILIKSDGYPTYNFANVVDDHLMGITHVVRGNEYLSSAPKYNRIYEAFGWEVPVYVHCPLITDENHKKLSKRCGHSSYEDLLDQGFVSEAIVNYVALLGWCPEGTQEIFSLDELVKIFDYHHMSKSPAVFDMTKLKWMNGEYLKAMDADRFYEMAKPYIEEVITKDYDLKKIAALVKTRIEIFPDIKDQIDFFQELPEYDTAMYCHKKMKTNEETSLEVLKEVLPILEAQDDYSNDALYATLKKYIEEKGYKNGYVMWPVRTAVSGKQNTPGGATEIMEVLGKEESLCRIRKGIELLETR</sequence>
<feature type="domain" description="Aminoacyl-tRNA synthetase class I anticodon-binding" evidence="9">
    <location>
        <begin position="337"/>
        <end position="481"/>
    </location>
</feature>
<dbReference type="CDD" id="cd00808">
    <property type="entry name" value="GluRS_core"/>
    <property type="match status" value="1"/>
</dbReference>